<evidence type="ECO:0000313" key="3">
    <source>
        <dbReference type="EMBL" id="GFN75983.1"/>
    </source>
</evidence>
<feature type="chain" id="PRO_5043405372" description="Secreted protein" evidence="2">
    <location>
        <begin position="16"/>
        <end position="101"/>
    </location>
</feature>
<dbReference type="AlphaFoldDB" id="A0AAV3Y1X2"/>
<dbReference type="Proteomes" id="UP000735302">
    <property type="component" value="Unassembled WGS sequence"/>
</dbReference>
<organism evidence="3 4">
    <name type="scientific">Plakobranchus ocellatus</name>
    <dbReference type="NCBI Taxonomy" id="259542"/>
    <lineage>
        <taxon>Eukaryota</taxon>
        <taxon>Metazoa</taxon>
        <taxon>Spiralia</taxon>
        <taxon>Lophotrochozoa</taxon>
        <taxon>Mollusca</taxon>
        <taxon>Gastropoda</taxon>
        <taxon>Heterobranchia</taxon>
        <taxon>Euthyneura</taxon>
        <taxon>Panpulmonata</taxon>
        <taxon>Sacoglossa</taxon>
        <taxon>Placobranchoidea</taxon>
        <taxon>Plakobranchidae</taxon>
        <taxon>Plakobranchus</taxon>
    </lineage>
</organism>
<evidence type="ECO:0000256" key="1">
    <source>
        <dbReference type="SAM" id="MobiDB-lite"/>
    </source>
</evidence>
<evidence type="ECO:0008006" key="5">
    <source>
        <dbReference type="Google" id="ProtNLM"/>
    </source>
</evidence>
<dbReference type="EMBL" id="BLXT01000311">
    <property type="protein sequence ID" value="GFN75983.1"/>
    <property type="molecule type" value="Genomic_DNA"/>
</dbReference>
<comment type="caution">
    <text evidence="3">The sequence shown here is derived from an EMBL/GenBank/DDBJ whole genome shotgun (WGS) entry which is preliminary data.</text>
</comment>
<name>A0AAV3Y1X2_9GAST</name>
<evidence type="ECO:0000313" key="4">
    <source>
        <dbReference type="Proteomes" id="UP000735302"/>
    </source>
</evidence>
<keyword evidence="2" id="KW-0732">Signal</keyword>
<feature type="compositionally biased region" description="Basic and acidic residues" evidence="1">
    <location>
        <begin position="57"/>
        <end position="67"/>
    </location>
</feature>
<sequence length="101" mass="11745">MFGWSVLQLLRLSMACFDRMCQERPDFHSQTAKNRQLDPCTPIWGGPQDPHGTPPFSEREGTRRMEKEEEEEREDEEKEVGKKRRRRERRLKGGEGGGKGG</sequence>
<feature type="region of interest" description="Disordered" evidence="1">
    <location>
        <begin position="25"/>
        <end position="101"/>
    </location>
</feature>
<keyword evidence="4" id="KW-1185">Reference proteome</keyword>
<feature type="signal peptide" evidence="2">
    <location>
        <begin position="1"/>
        <end position="15"/>
    </location>
</feature>
<gene>
    <name evidence="3" type="ORF">PoB_000248900</name>
</gene>
<evidence type="ECO:0000256" key="2">
    <source>
        <dbReference type="SAM" id="SignalP"/>
    </source>
</evidence>
<feature type="compositionally biased region" description="Acidic residues" evidence="1">
    <location>
        <begin position="68"/>
        <end position="78"/>
    </location>
</feature>
<reference evidence="3 4" key="1">
    <citation type="journal article" date="2021" name="Elife">
        <title>Chloroplast acquisition without the gene transfer in kleptoplastic sea slugs, Plakobranchus ocellatus.</title>
        <authorList>
            <person name="Maeda T."/>
            <person name="Takahashi S."/>
            <person name="Yoshida T."/>
            <person name="Shimamura S."/>
            <person name="Takaki Y."/>
            <person name="Nagai Y."/>
            <person name="Toyoda A."/>
            <person name="Suzuki Y."/>
            <person name="Arimoto A."/>
            <person name="Ishii H."/>
            <person name="Satoh N."/>
            <person name="Nishiyama T."/>
            <person name="Hasebe M."/>
            <person name="Maruyama T."/>
            <person name="Minagawa J."/>
            <person name="Obokata J."/>
            <person name="Shigenobu S."/>
        </authorList>
    </citation>
    <scope>NUCLEOTIDE SEQUENCE [LARGE SCALE GENOMIC DNA]</scope>
</reference>
<proteinExistence type="predicted"/>
<feature type="compositionally biased region" description="Basic residues" evidence="1">
    <location>
        <begin position="81"/>
        <end position="90"/>
    </location>
</feature>
<accession>A0AAV3Y1X2</accession>
<protein>
    <recommendedName>
        <fullName evidence="5">Secreted protein</fullName>
    </recommendedName>
</protein>